<dbReference type="RefSeq" id="XP_016607456.1">
    <property type="nucleotide sequence ID" value="XM_016753867.1"/>
</dbReference>
<dbReference type="OMA" id="YYRCEIS"/>
<evidence type="ECO:0000256" key="3">
    <source>
        <dbReference type="RuleBase" id="RU003616"/>
    </source>
</evidence>
<dbReference type="OrthoDB" id="1431247at2759"/>
<dbReference type="InParanoid" id="A0A0L0HEG2"/>
<dbReference type="Gene3D" id="2.60.40.790">
    <property type="match status" value="1"/>
</dbReference>
<comment type="similarity">
    <text evidence="2 3">Belongs to the small heat shock protein (HSP20) family.</text>
</comment>
<organism evidence="5 6">
    <name type="scientific">Spizellomyces punctatus (strain DAOM BR117)</name>
    <dbReference type="NCBI Taxonomy" id="645134"/>
    <lineage>
        <taxon>Eukaryota</taxon>
        <taxon>Fungi</taxon>
        <taxon>Fungi incertae sedis</taxon>
        <taxon>Chytridiomycota</taxon>
        <taxon>Chytridiomycota incertae sedis</taxon>
        <taxon>Chytridiomycetes</taxon>
        <taxon>Spizellomycetales</taxon>
        <taxon>Spizellomycetaceae</taxon>
        <taxon>Spizellomyces</taxon>
    </lineage>
</organism>
<evidence type="ECO:0000313" key="6">
    <source>
        <dbReference type="Proteomes" id="UP000053201"/>
    </source>
</evidence>
<dbReference type="PROSITE" id="PS01031">
    <property type="entry name" value="SHSP"/>
    <property type="match status" value="1"/>
</dbReference>
<proteinExistence type="inferred from homology"/>
<dbReference type="CDD" id="cd06464">
    <property type="entry name" value="ACD_sHsps-like"/>
    <property type="match status" value="1"/>
</dbReference>
<dbReference type="InterPro" id="IPR031107">
    <property type="entry name" value="Small_HSP"/>
</dbReference>
<dbReference type="Pfam" id="PF00011">
    <property type="entry name" value="HSP20"/>
    <property type="match status" value="1"/>
</dbReference>
<dbReference type="STRING" id="645134.A0A0L0HEG2"/>
<evidence type="ECO:0000259" key="4">
    <source>
        <dbReference type="PROSITE" id="PS01031"/>
    </source>
</evidence>
<dbReference type="eggNOG" id="KOG0710">
    <property type="taxonomic scope" value="Eukaryota"/>
</dbReference>
<protein>
    <recommendedName>
        <fullName evidence="4">SHSP domain-containing protein</fullName>
    </recommendedName>
</protein>
<feature type="domain" description="SHSP" evidence="4">
    <location>
        <begin position="47"/>
        <end position="160"/>
    </location>
</feature>
<dbReference type="SUPFAM" id="SSF49764">
    <property type="entry name" value="HSP20-like chaperones"/>
    <property type="match status" value="1"/>
</dbReference>
<gene>
    <name evidence="5" type="ORF">SPPG_05657</name>
</gene>
<evidence type="ECO:0000313" key="5">
    <source>
        <dbReference type="EMBL" id="KNC99416.1"/>
    </source>
</evidence>
<accession>A0A0L0HEG2</accession>
<dbReference type="EMBL" id="KQ257458">
    <property type="protein sequence ID" value="KNC99416.1"/>
    <property type="molecule type" value="Genomic_DNA"/>
</dbReference>
<dbReference type="InterPro" id="IPR002068">
    <property type="entry name" value="A-crystallin/Hsp20_dom"/>
</dbReference>
<evidence type="ECO:0000256" key="1">
    <source>
        <dbReference type="ARBA" id="ARBA00023016"/>
    </source>
</evidence>
<dbReference type="AlphaFoldDB" id="A0A0L0HEG2"/>
<dbReference type="GeneID" id="27689018"/>
<sequence length="160" mass="17686">MADVDRTFRQLERNMQRVLRDVLSDFGPGSPLLITRGPTQGGQGRKGPPAEWMPPVDVLDAGDHFLIYSELPGVPKDKVKVELSDENTLMISGEYPKPEVYEKAQALYAGEIMYGKFARAIPLPPGKFDPNKVEAKLDNGLLTVKVGKAEQPQPKQITVE</sequence>
<dbReference type="PANTHER" id="PTHR11527">
    <property type="entry name" value="HEAT-SHOCK PROTEIN 20 FAMILY MEMBER"/>
    <property type="match status" value="1"/>
</dbReference>
<dbReference type="Proteomes" id="UP000053201">
    <property type="component" value="Unassembled WGS sequence"/>
</dbReference>
<keyword evidence="1" id="KW-0346">Stress response</keyword>
<evidence type="ECO:0000256" key="2">
    <source>
        <dbReference type="PROSITE-ProRule" id="PRU00285"/>
    </source>
</evidence>
<dbReference type="VEuPathDB" id="FungiDB:SPPG_05657"/>
<dbReference type="InterPro" id="IPR008978">
    <property type="entry name" value="HSP20-like_chaperone"/>
</dbReference>
<reference evidence="5 6" key="1">
    <citation type="submission" date="2009-08" db="EMBL/GenBank/DDBJ databases">
        <title>The Genome Sequence of Spizellomyces punctatus strain DAOM BR117.</title>
        <authorList>
            <consortium name="The Broad Institute Genome Sequencing Platform"/>
            <person name="Russ C."/>
            <person name="Cuomo C."/>
            <person name="Shea T."/>
            <person name="Young S.K."/>
            <person name="Zeng Q."/>
            <person name="Koehrsen M."/>
            <person name="Haas B."/>
            <person name="Borodovsky M."/>
            <person name="Guigo R."/>
            <person name="Alvarado L."/>
            <person name="Berlin A."/>
            <person name="Bochicchio J."/>
            <person name="Borenstein D."/>
            <person name="Chapman S."/>
            <person name="Chen Z."/>
            <person name="Engels R."/>
            <person name="Freedman E."/>
            <person name="Gellesch M."/>
            <person name="Goldberg J."/>
            <person name="Griggs A."/>
            <person name="Gujja S."/>
            <person name="Heiman D."/>
            <person name="Hepburn T."/>
            <person name="Howarth C."/>
            <person name="Jen D."/>
            <person name="Larson L."/>
            <person name="Lewis B."/>
            <person name="Mehta T."/>
            <person name="Park D."/>
            <person name="Pearson M."/>
            <person name="Roberts A."/>
            <person name="Saif S."/>
            <person name="Shenoy N."/>
            <person name="Sisk P."/>
            <person name="Stolte C."/>
            <person name="Sykes S."/>
            <person name="Thomson T."/>
            <person name="Walk T."/>
            <person name="White J."/>
            <person name="Yandava C."/>
            <person name="Burger G."/>
            <person name="Gray M.W."/>
            <person name="Holland P.W.H."/>
            <person name="King N."/>
            <person name="Lang F.B.F."/>
            <person name="Roger A.J."/>
            <person name="Ruiz-Trillo I."/>
            <person name="Lander E."/>
            <person name="Nusbaum C."/>
        </authorList>
    </citation>
    <scope>NUCLEOTIDE SEQUENCE [LARGE SCALE GENOMIC DNA]</scope>
    <source>
        <strain evidence="5 6">DAOM BR117</strain>
    </source>
</reference>
<keyword evidence="6" id="KW-1185">Reference proteome</keyword>
<name>A0A0L0HEG2_SPIPD</name>